<dbReference type="Gene3D" id="6.10.340.10">
    <property type="match status" value="1"/>
</dbReference>
<proteinExistence type="predicted"/>
<dbReference type="CDD" id="cd00130">
    <property type="entry name" value="PAS"/>
    <property type="match status" value="1"/>
</dbReference>
<dbReference type="PROSITE" id="PS50113">
    <property type="entry name" value="PAC"/>
    <property type="match status" value="1"/>
</dbReference>
<gene>
    <name evidence="6" type="ORF">BGP84_13910</name>
</gene>
<dbReference type="PANTHER" id="PTHR44757">
    <property type="entry name" value="DIGUANYLATE CYCLASE DGCP"/>
    <property type="match status" value="1"/>
</dbReference>
<dbReference type="RefSeq" id="WP_146048961.1">
    <property type="nucleotide sequence ID" value="NZ_MINH01000019.1"/>
</dbReference>
<comment type="caution">
    <text evidence="6">The sequence shown here is derived from an EMBL/GenBank/DDBJ whole genome shotgun (WGS) entry which is preliminary data.</text>
</comment>
<dbReference type="Proteomes" id="UP000237230">
    <property type="component" value="Unassembled WGS sequence"/>
</dbReference>
<evidence type="ECO:0000259" key="4">
    <source>
        <dbReference type="PROSITE" id="PS50885"/>
    </source>
</evidence>
<dbReference type="Pfam" id="PF00989">
    <property type="entry name" value="PAS"/>
    <property type="match status" value="1"/>
</dbReference>
<feature type="domain" description="GGDEF" evidence="5">
    <location>
        <begin position="490"/>
        <end position="622"/>
    </location>
</feature>
<dbReference type="InterPro" id="IPR000700">
    <property type="entry name" value="PAS-assoc_C"/>
</dbReference>
<dbReference type="InterPro" id="IPR029787">
    <property type="entry name" value="Nucleotide_cyclase"/>
</dbReference>
<dbReference type="GO" id="GO:0007165">
    <property type="term" value="P:signal transduction"/>
    <property type="evidence" value="ECO:0007669"/>
    <property type="project" value="InterPro"/>
</dbReference>
<dbReference type="InterPro" id="IPR000014">
    <property type="entry name" value="PAS"/>
</dbReference>
<dbReference type="PANTHER" id="PTHR44757:SF2">
    <property type="entry name" value="BIOFILM ARCHITECTURE MAINTENANCE PROTEIN MBAA"/>
    <property type="match status" value="1"/>
</dbReference>
<dbReference type="AlphaFoldDB" id="A0A2S3X5A4"/>
<sequence>MKLRTRLLWLFVPPLLLVLSLVYFAAQGMLLARLDKQDERLLVAEAERLRALLGNSFERDANRLRQWAQAVPGAVPSAFPLDAATLGRSGFDFILYFANGEQRVSWRPLDLASLERPAGAPALTLKALHDGVAQQLARLLQSQDVAPPAQLLAVLRVPLILVAVDTARSGDRASGVLLAGTFLDSKRVAMLQQQLGGELTWLPSATEQQPPVLQAELMSIGNREVVDARHQSIDLLFKDSLGEPQLRLQLTRERHLYLEGEQQLNVFLGVTGGLIGLAWLLIYLALDVTLLRRIARLHQELLAIGPTAAGRRLTDDGRDELGTLAREANRALDRLEQSEARDRAILDAMEDGYFELDELARIESVNPAFCRLLGYPATQVIGRTVASLQEDHGASAPTEPAIAETEPGAPLSARLRRADGSIGHFETQISRRHNAGGRLIGYRGILHDVSEHVLHQQQLFDLAYQDALTGLGNRKAFHEDLARHLNGDSLPLALIFLDLDRFKQVNDRFGHDIGDALLVCMAERLGNALRQPAKAYRLGGDEFTVIVPMTEFQAADALAQRLLKVLGQPVSVRGLSIDFVTSSIGLALAPAHASEVDALVKAADQAMYEAKRLRGRVCVFRPSD</sequence>
<dbReference type="InterPro" id="IPR043128">
    <property type="entry name" value="Rev_trsase/Diguanyl_cyclase"/>
</dbReference>
<dbReference type="GO" id="GO:0016020">
    <property type="term" value="C:membrane"/>
    <property type="evidence" value="ECO:0007669"/>
    <property type="project" value="InterPro"/>
</dbReference>
<keyword evidence="1" id="KW-1133">Transmembrane helix</keyword>
<evidence type="ECO:0000259" key="5">
    <source>
        <dbReference type="PROSITE" id="PS50887"/>
    </source>
</evidence>
<dbReference type="EMBL" id="MINH01000019">
    <property type="protein sequence ID" value="POG10770.1"/>
    <property type="molecule type" value="Genomic_DNA"/>
</dbReference>
<dbReference type="Pfam" id="PF00990">
    <property type="entry name" value="GGDEF"/>
    <property type="match status" value="1"/>
</dbReference>
<dbReference type="InterPro" id="IPR013767">
    <property type="entry name" value="PAS_fold"/>
</dbReference>
<dbReference type="OrthoDB" id="9799509at2"/>
<dbReference type="SUPFAM" id="SSF55073">
    <property type="entry name" value="Nucleotide cyclase"/>
    <property type="match status" value="1"/>
</dbReference>
<dbReference type="SMART" id="SM00267">
    <property type="entry name" value="GGDEF"/>
    <property type="match status" value="1"/>
</dbReference>
<dbReference type="SUPFAM" id="SSF55785">
    <property type="entry name" value="PYP-like sensor domain (PAS domain)"/>
    <property type="match status" value="1"/>
</dbReference>
<dbReference type="Gene3D" id="3.30.450.20">
    <property type="entry name" value="PAS domain"/>
    <property type="match status" value="1"/>
</dbReference>
<dbReference type="NCBIfam" id="TIGR00229">
    <property type="entry name" value="sensory_box"/>
    <property type="match status" value="1"/>
</dbReference>
<dbReference type="Gene3D" id="3.30.70.270">
    <property type="match status" value="1"/>
</dbReference>
<dbReference type="NCBIfam" id="TIGR00254">
    <property type="entry name" value="GGDEF"/>
    <property type="match status" value="1"/>
</dbReference>
<evidence type="ECO:0008006" key="8">
    <source>
        <dbReference type="Google" id="ProtNLM"/>
    </source>
</evidence>
<dbReference type="PROSITE" id="PS50885">
    <property type="entry name" value="HAMP"/>
    <property type="match status" value="1"/>
</dbReference>
<dbReference type="InterPro" id="IPR035965">
    <property type="entry name" value="PAS-like_dom_sf"/>
</dbReference>
<dbReference type="PROSITE" id="PS50112">
    <property type="entry name" value="PAS"/>
    <property type="match status" value="1"/>
</dbReference>
<dbReference type="GO" id="GO:0006355">
    <property type="term" value="P:regulation of DNA-templated transcription"/>
    <property type="evidence" value="ECO:0007669"/>
    <property type="project" value="InterPro"/>
</dbReference>
<reference evidence="6 7" key="1">
    <citation type="submission" date="2016-08" db="EMBL/GenBank/DDBJ databases">
        <authorList>
            <person name="Seilhamer J.J."/>
        </authorList>
    </citation>
    <scope>NUCLEOTIDE SEQUENCE [LARGE SCALE GENOMIC DNA]</scope>
    <source>
        <strain evidence="6 7">KH-21-114</strain>
    </source>
</reference>
<feature type="domain" description="HAMP" evidence="4">
    <location>
        <begin position="288"/>
        <end position="340"/>
    </location>
</feature>
<evidence type="ECO:0000313" key="6">
    <source>
        <dbReference type="EMBL" id="POG10770.1"/>
    </source>
</evidence>
<dbReference type="SMART" id="SM00091">
    <property type="entry name" value="PAS"/>
    <property type="match status" value="1"/>
</dbReference>
<feature type="domain" description="PAC" evidence="3">
    <location>
        <begin position="409"/>
        <end position="461"/>
    </location>
</feature>
<evidence type="ECO:0000313" key="7">
    <source>
        <dbReference type="Proteomes" id="UP000237230"/>
    </source>
</evidence>
<keyword evidence="1" id="KW-0472">Membrane</keyword>
<evidence type="ECO:0000259" key="3">
    <source>
        <dbReference type="PROSITE" id="PS50113"/>
    </source>
</evidence>
<dbReference type="PROSITE" id="PS50887">
    <property type="entry name" value="GGDEF"/>
    <property type="match status" value="1"/>
</dbReference>
<accession>A0A2S3X5A4</accession>
<dbReference type="CDD" id="cd01949">
    <property type="entry name" value="GGDEF"/>
    <property type="match status" value="1"/>
</dbReference>
<evidence type="ECO:0000256" key="1">
    <source>
        <dbReference type="SAM" id="Phobius"/>
    </source>
</evidence>
<evidence type="ECO:0000259" key="2">
    <source>
        <dbReference type="PROSITE" id="PS50112"/>
    </source>
</evidence>
<dbReference type="InterPro" id="IPR001610">
    <property type="entry name" value="PAC"/>
</dbReference>
<name>A0A2S3X5A4_PSEPU</name>
<organism evidence="6 7">
    <name type="scientific">Pseudomonas putida</name>
    <name type="common">Arthrobacter siderocapsulatus</name>
    <dbReference type="NCBI Taxonomy" id="303"/>
    <lineage>
        <taxon>Bacteria</taxon>
        <taxon>Pseudomonadati</taxon>
        <taxon>Pseudomonadota</taxon>
        <taxon>Gammaproteobacteria</taxon>
        <taxon>Pseudomonadales</taxon>
        <taxon>Pseudomonadaceae</taxon>
        <taxon>Pseudomonas</taxon>
    </lineage>
</organism>
<keyword evidence="1" id="KW-0812">Transmembrane</keyword>
<dbReference type="SMART" id="SM00086">
    <property type="entry name" value="PAC"/>
    <property type="match status" value="1"/>
</dbReference>
<reference evidence="6 7" key="2">
    <citation type="submission" date="2018-03" db="EMBL/GenBank/DDBJ databases">
        <title>Draft genome of Pseudomonas putida strain KH-21-114.</title>
        <authorList>
            <person name="Yoshizawa S."/>
            <person name="Khan N.H."/>
            <person name="Nishimura M."/>
            <person name="Chiura H.X."/>
            <person name="Ogura Y."/>
            <person name="Hayashi T."/>
            <person name="Kogure K."/>
        </authorList>
    </citation>
    <scope>NUCLEOTIDE SEQUENCE [LARGE SCALE GENOMIC DNA]</scope>
    <source>
        <strain evidence="6 7">KH-21-114</strain>
    </source>
</reference>
<dbReference type="InterPro" id="IPR003660">
    <property type="entry name" value="HAMP_dom"/>
</dbReference>
<dbReference type="InterPro" id="IPR000160">
    <property type="entry name" value="GGDEF_dom"/>
</dbReference>
<dbReference type="InterPro" id="IPR052155">
    <property type="entry name" value="Biofilm_reg_signaling"/>
</dbReference>
<feature type="transmembrane region" description="Helical" evidence="1">
    <location>
        <begin position="266"/>
        <end position="286"/>
    </location>
</feature>
<protein>
    <recommendedName>
        <fullName evidence="8">Diguanylate cyclase</fullName>
    </recommendedName>
</protein>
<feature type="domain" description="PAS" evidence="2">
    <location>
        <begin position="338"/>
        <end position="384"/>
    </location>
</feature>